<feature type="domain" description="ABC transporter" evidence="5">
    <location>
        <begin position="4"/>
        <end position="216"/>
    </location>
</feature>
<keyword evidence="4 6" id="KW-0067">ATP-binding</keyword>
<dbReference type="SMART" id="SM00382">
    <property type="entry name" value="AAA"/>
    <property type="match status" value="1"/>
</dbReference>
<evidence type="ECO:0000256" key="4">
    <source>
        <dbReference type="ARBA" id="ARBA00022840"/>
    </source>
</evidence>
<proteinExistence type="predicted"/>
<dbReference type="InterPro" id="IPR015856">
    <property type="entry name" value="ABC_transpr_CbiO/EcfA_su"/>
</dbReference>
<dbReference type="Gene3D" id="3.40.50.300">
    <property type="entry name" value="P-loop containing nucleotide triphosphate hydrolases"/>
    <property type="match status" value="1"/>
</dbReference>
<dbReference type="CDD" id="cd03225">
    <property type="entry name" value="ABC_cobalt_CbiO_domain1"/>
    <property type="match status" value="1"/>
</dbReference>
<organism evidence="6 7">
    <name type="scientific">Asaccharospora irregularis DSM 2635</name>
    <dbReference type="NCBI Taxonomy" id="1121321"/>
    <lineage>
        <taxon>Bacteria</taxon>
        <taxon>Bacillati</taxon>
        <taxon>Bacillota</taxon>
        <taxon>Clostridia</taxon>
        <taxon>Peptostreptococcales</taxon>
        <taxon>Peptostreptococcaceae</taxon>
        <taxon>Asaccharospora</taxon>
    </lineage>
</organism>
<dbReference type="PROSITE" id="PS00211">
    <property type="entry name" value="ABC_TRANSPORTER_1"/>
    <property type="match status" value="1"/>
</dbReference>
<dbReference type="RefSeq" id="WP_073124329.1">
    <property type="nucleotide sequence ID" value="NZ_BAABCH010000026.1"/>
</dbReference>
<evidence type="ECO:0000256" key="3">
    <source>
        <dbReference type="ARBA" id="ARBA00022741"/>
    </source>
</evidence>
<name>A0A1M5LN53_9FIRM</name>
<keyword evidence="3" id="KW-0547">Nucleotide-binding</keyword>
<evidence type="ECO:0000313" key="6">
    <source>
        <dbReference type="EMBL" id="SHG66478.1"/>
    </source>
</evidence>
<dbReference type="PANTHER" id="PTHR43423">
    <property type="entry name" value="ABC TRANSPORTER I FAMILY MEMBER 17"/>
    <property type="match status" value="1"/>
</dbReference>
<dbReference type="GO" id="GO:0016887">
    <property type="term" value="F:ATP hydrolysis activity"/>
    <property type="evidence" value="ECO:0007669"/>
    <property type="project" value="InterPro"/>
</dbReference>
<evidence type="ECO:0000256" key="1">
    <source>
        <dbReference type="ARBA" id="ARBA00004202"/>
    </source>
</evidence>
<dbReference type="Proteomes" id="UP000243255">
    <property type="component" value="Unassembled WGS sequence"/>
</dbReference>
<evidence type="ECO:0000313" key="7">
    <source>
        <dbReference type="Proteomes" id="UP000243255"/>
    </source>
</evidence>
<reference evidence="7" key="1">
    <citation type="submission" date="2016-11" db="EMBL/GenBank/DDBJ databases">
        <authorList>
            <person name="Varghese N."/>
            <person name="Submissions S."/>
        </authorList>
    </citation>
    <scope>NUCLEOTIDE SEQUENCE [LARGE SCALE GENOMIC DNA]</scope>
    <source>
        <strain evidence="7">DSM 2635</strain>
    </source>
</reference>
<dbReference type="PROSITE" id="PS50893">
    <property type="entry name" value="ABC_TRANSPORTER_2"/>
    <property type="match status" value="1"/>
</dbReference>
<sequence>MDILSIKDVYYKVGNTDIINGISIDIEEGDCISLVGQSGSGKSTLLKLIADLIPISEGRIFFKGKDYSSLNPLDLRKKISYCTQNAYLFGENVYENLYFPFKLRNKDMDEKKIIDLLERFSLDRSYLEKSVNSLSGGEKQRVGIIRNLLFTPEIILLDEATSALDKENAYKIEEYIKEVNDRGATVLWITHDLNQSTRIFNKRIVVSEGKVDRIEVIK</sequence>
<dbReference type="InterPro" id="IPR003439">
    <property type="entry name" value="ABC_transporter-like_ATP-bd"/>
</dbReference>
<dbReference type="InterPro" id="IPR017871">
    <property type="entry name" value="ABC_transporter-like_CS"/>
</dbReference>
<evidence type="ECO:0000259" key="5">
    <source>
        <dbReference type="PROSITE" id="PS50893"/>
    </source>
</evidence>
<dbReference type="EMBL" id="FQWX01000005">
    <property type="protein sequence ID" value="SHG66478.1"/>
    <property type="molecule type" value="Genomic_DNA"/>
</dbReference>
<dbReference type="GO" id="GO:0022857">
    <property type="term" value="F:transmembrane transporter activity"/>
    <property type="evidence" value="ECO:0007669"/>
    <property type="project" value="UniProtKB-ARBA"/>
</dbReference>
<dbReference type="InterPro" id="IPR027417">
    <property type="entry name" value="P-loop_NTPase"/>
</dbReference>
<dbReference type="SUPFAM" id="SSF52540">
    <property type="entry name" value="P-loop containing nucleoside triphosphate hydrolases"/>
    <property type="match status" value="1"/>
</dbReference>
<dbReference type="STRING" id="1121321.SAMN04488530_10524"/>
<gene>
    <name evidence="6" type="ORF">SAMN04488530_10524</name>
</gene>
<dbReference type="Pfam" id="PF00005">
    <property type="entry name" value="ABC_tran"/>
    <property type="match status" value="1"/>
</dbReference>
<dbReference type="AlphaFoldDB" id="A0A1M5LN53"/>
<dbReference type="OrthoDB" id="9785080at2"/>
<keyword evidence="2" id="KW-0813">Transport</keyword>
<dbReference type="PANTHER" id="PTHR43423:SF1">
    <property type="entry name" value="ABC TRANSPORTER I FAMILY MEMBER 17"/>
    <property type="match status" value="1"/>
</dbReference>
<dbReference type="GO" id="GO:0005886">
    <property type="term" value="C:plasma membrane"/>
    <property type="evidence" value="ECO:0007669"/>
    <property type="project" value="UniProtKB-SubCell"/>
</dbReference>
<protein>
    <submittedName>
        <fullName evidence="6">Putative ABC transport system ATP-binding protein</fullName>
    </submittedName>
</protein>
<evidence type="ECO:0000256" key="2">
    <source>
        <dbReference type="ARBA" id="ARBA00022448"/>
    </source>
</evidence>
<dbReference type="GO" id="GO:0005524">
    <property type="term" value="F:ATP binding"/>
    <property type="evidence" value="ECO:0007669"/>
    <property type="project" value="UniProtKB-KW"/>
</dbReference>
<comment type="subcellular location">
    <subcellularLocation>
        <location evidence="1">Cell membrane</location>
        <topology evidence="1">Peripheral membrane protein</topology>
    </subcellularLocation>
</comment>
<keyword evidence="7" id="KW-1185">Reference proteome</keyword>
<dbReference type="InterPro" id="IPR003593">
    <property type="entry name" value="AAA+_ATPase"/>
</dbReference>
<accession>A0A1M5LN53</accession>